<proteinExistence type="predicted"/>
<gene>
    <name evidence="2" type="ORF">F5050DRAFT_1819142</name>
</gene>
<dbReference type="EMBL" id="MU790615">
    <property type="protein sequence ID" value="KAJ3996380.1"/>
    <property type="molecule type" value="Genomic_DNA"/>
</dbReference>
<name>A0ABQ8QCX7_9AGAR</name>
<keyword evidence="3" id="KW-1185">Reference proteome</keyword>
<sequence length="177" mass="19234">MTKKALVDIAISLNVPSKDVTLDVFRVRLQAHFNAHEELKKHPRYIGIFERTCKRKDPPSGSNASSHHPPPPPSQQFLSSAPSLFSPAPFSPVPGLSSSSLTPGPSSFAPGPSSYPLSMHHSSFAPLPFFGQFQLSSPPLHAFENQFPSIHQSITPSIYTVPPTTLQLIITVIDTSQ</sequence>
<evidence type="ECO:0000313" key="3">
    <source>
        <dbReference type="Proteomes" id="UP001163828"/>
    </source>
</evidence>
<accession>A0ABQ8QCX7</accession>
<protein>
    <submittedName>
        <fullName evidence="2">Uncharacterized protein</fullName>
    </submittedName>
</protein>
<reference evidence="2" key="1">
    <citation type="submission" date="2022-08" db="EMBL/GenBank/DDBJ databases">
        <authorList>
            <consortium name="DOE Joint Genome Institute"/>
            <person name="Min B."/>
            <person name="Riley R."/>
            <person name="Sierra-Patev S."/>
            <person name="Naranjo-Ortiz M."/>
            <person name="Looney B."/>
            <person name="Konkel Z."/>
            <person name="Slot J.C."/>
            <person name="Sakamoto Y."/>
            <person name="Steenwyk J.L."/>
            <person name="Rokas A."/>
            <person name="Carro J."/>
            <person name="Camarero S."/>
            <person name="Ferreira P."/>
            <person name="Molpeceres G."/>
            <person name="Ruiz-Duenas F.J."/>
            <person name="Serrano A."/>
            <person name="Henrissat B."/>
            <person name="Drula E."/>
            <person name="Hughes K.W."/>
            <person name="Mata J.L."/>
            <person name="Ishikawa N.K."/>
            <person name="Vargas-Isla R."/>
            <person name="Ushijima S."/>
            <person name="Smith C.A."/>
            <person name="Ahrendt S."/>
            <person name="Andreopoulos W."/>
            <person name="He G."/>
            <person name="Labutti K."/>
            <person name="Lipzen A."/>
            <person name="Ng V."/>
            <person name="Sandor L."/>
            <person name="Barry K."/>
            <person name="Martinez A.T."/>
            <person name="Xiao Y."/>
            <person name="Gibbons J.G."/>
            <person name="Terashima K."/>
            <person name="Hibbett D.S."/>
            <person name="Grigoriev I.V."/>
        </authorList>
    </citation>
    <scope>NUCLEOTIDE SEQUENCE</scope>
    <source>
        <strain evidence="2">TFB10827</strain>
    </source>
</reference>
<comment type="caution">
    <text evidence="2">The sequence shown here is derived from an EMBL/GenBank/DDBJ whole genome shotgun (WGS) entry which is preliminary data.</text>
</comment>
<evidence type="ECO:0000313" key="2">
    <source>
        <dbReference type="EMBL" id="KAJ3996380.1"/>
    </source>
</evidence>
<organism evidence="2 3">
    <name type="scientific">Lentinula boryana</name>
    <dbReference type="NCBI Taxonomy" id="40481"/>
    <lineage>
        <taxon>Eukaryota</taxon>
        <taxon>Fungi</taxon>
        <taxon>Dikarya</taxon>
        <taxon>Basidiomycota</taxon>
        <taxon>Agaricomycotina</taxon>
        <taxon>Agaricomycetes</taxon>
        <taxon>Agaricomycetidae</taxon>
        <taxon>Agaricales</taxon>
        <taxon>Marasmiineae</taxon>
        <taxon>Omphalotaceae</taxon>
        <taxon>Lentinula</taxon>
    </lineage>
</organism>
<dbReference type="Proteomes" id="UP001163828">
    <property type="component" value="Unassembled WGS sequence"/>
</dbReference>
<evidence type="ECO:0000256" key="1">
    <source>
        <dbReference type="SAM" id="MobiDB-lite"/>
    </source>
</evidence>
<feature type="region of interest" description="Disordered" evidence="1">
    <location>
        <begin position="56"/>
        <end position="82"/>
    </location>
</feature>